<gene>
    <name evidence="1" type="ORF">NOO_LOCUS9241</name>
</gene>
<reference evidence="3" key="1">
    <citation type="submission" date="2016-06" db="UniProtKB">
        <authorList>
            <consortium name="WormBaseParasite"/>
        </authorList>
    </citation>
    <scope>IDENTIFICATION</scope>
</reference>
<proteinExistence type="predicted"/>
<dbReference type="OrthoDB" id="5804267at2759"/>
<dbReference type="EMBL" id="UYRW01004361">
    <property type="protein sequence ID" value="VDM92554.1"/>
    <property type="molecule type" value="Genomic_DNA"/>
</dbReference>
<keyword evidence="2" id="KW-1185">Reference proteome</keyword>
<evidence type="ECO:0000313" key="2">
    <source>
        <dbReference type="Proteomes" id="UP000271087"/>
    </source>
</evidence>
<evidence type="ECO:0000313" key="1">
    <source>
        <dbReference type="EMBL" id="VDM92554.1"/>
    </source>
</evidence>
<name>A0A182EM98_ONCOC</name>
<dbReference type="AlphaFoldDB" id="A0A182EM98"/>
<protein>
    <submittedName>
        <fullName evidence="3">Tudor domain-containing protein</fullName>
    </submittedName>
</protein>
<evidence type="ECO:0000313" key="3">
    <source>
        <dbReference type="WBParaSite" id="nOo.2.0.1.t09241-RA"/>
    </source>
</evidence>
<reference evidence="1 2" key="2">
    <citation type="submission" date="2018-08" db="EMBL/GenBank/DDBJ databases">
        <authorList>
            <person name="Laetsch R D."/>
            <person name="Stevens L."/>
            <person name="Kumar S."/>
            <person name="Blaxter L. M."/>
        </authorList>
    </citation>
    <scope>NUCLEOTIDE SEQUENCE [LARGE SCALE GENOMIC DNA]</scope>
</reference>
<dbReference type="WBParaSite" id="nOo.2.0.1.t09241-RA">
    <property type="protein sequence ID" value="nOo.2.0.1.t09241-RA"/>
    <property type="gene ID" value="nOo.2.0.1.g09241"/>
</dbReference>
<accession>A0A182EM98</accession>
<sequence>MSEELIKVVSFNGFINHVSDSGEGSELIIYVAHVVSDDSRMQEQSEIEVKQDNVFTIRVGQCVERVVAKDISKKERLTKVRLIDKGIDVEVERNALFPSTSQAKIDNNCMCPILVVDAGEEQREIATQITGRECRCINGNLVVIPSVGLCVKGRLLISYENDGYAELKDISLIPAEGQECSKFVIENYNGVMNIYGNEDHTFTDSRFANQWNNNQFDESSTVVENDVSFNSKNHAASFFNVKFDHYREEMDDTYAVMARSDVPYRQHAFKEYVPHIYPRTVRIRFDKIDSLPANTFWAFEPNIFTTVERILHEGRQRYSACPSFDISLIHRLNGIGCLVRASVDSGYRSLCRAEIIKFANSTHRLVFLF</sequence>
<organism evidence="3">
    <name type="scientific">Onchocerca ochengi</name>
    <name type="common">Filarial nematode worm</name>
    <dbReference type="NCBI Taxonomy" id="42157"/>
    <lineage>
        <taxon>Eukaryota</taxon>
        <taxon>Metazoa</taxon>
        <taxon>Ecdysozoa</taxon>
        <taxon>Nematoda</taxon>
        <taxon>Chromadorea</taxon>
        <taxon>Rhabditida</taxon>
        <taxon>Spirurina</taxon>
        <taxon>Spiruromorpha</taxon>
        <taxon>Filarioidea</taxon>
        <taxon>Onchocercidae</taxon>
        <taxon>Onchocerca</taxon>
    </lineage>
</organism>
<dbReference type="Proteomes" id="UP000271087">
    <property type="component" value="Unassembled WGS sequence"/>
</dbReference>